<name>A0AAE1WJ08_9LAMI</name>
<dbReference type="AlphaFoldDB" id="A0AAE1WJ08"/>
<gene>
    <name evidence="1" type="ORF">Sango_1880200</name>
</gene>
<dbReference type="PANTHER" id="PTHR10775">
    <property type="entry name" value="OS08G0208400 PROTEIN"/>
    <property type="match status" value="1"/>
</dbReference>
<proteinExistence type="predicted"/>
<comment type="caution">
    <text evidence="1">The sequence shown here is derived from an EMBL/GenBank/DDBJ whole genome shotgun (WGS) entry which is preliminary data.</text>
</comment>
<dbReference type="Proteomes" id="UP001289374">
    <property type="component" value="Unassembled WGS sequence"/>
</dbReference>
<protein>
    <submittedName>
        <fullName evidence="1">Uncharacterized protein</fullName>
    </submittedName>
</protein>
<evidence type="ECO:0000313" key="2">
    <source>
        <dbReference type="Proteomes" id="UP001289374"/>
    </source>
</evidence>
<keyword evidence="2" id="KW-1185">Reference proteome</keyword>
<reference evidence="1" key="2">
    <citation type="journal article" date="2024" name="Plant">
        <title>Genomic evolution and insights into agronomic trait innovations of Sesamum species.</title>
        <authorList>
            <person name="Miao H."/>
            <person name="Wang L."/>
            <person name="Qu L."/>
            <person name="Liu H."/>
            <person name="Sun Y."/>
            <person name="Le M."/>
            <person name="Wang Q."/>
            <person name="Wei S."/>
            <person name="Zheng Y."/>
            <person name="Lin W."/>
            <person name="Duan Y."/>
            <person name="Cao H."/>
            <person name="Xiong S."/>
            <person name="Wang X."/>
            <person name="Wei L."/>
            <person name="Li C."/>
            <person name="Ma Q."/>
            <person name="Ju M."/>
            <person name="Zhao R."/>
            <person name="Li G."/>
            <person name="Mu C."/>
            <person name="Tian Q."/>
            <person name="Mei H."/>
            <person name="Zhang T."/>
            <person name="Gao T."/>
            <person name="Zhang H."/>
        </authorList>
    </citation>
    <scope>NUCLEOTIDE SEQUENCE</scope>
    <source>
        <strain evidence="1">K16</strain>
    </source>
</reference>
<sequence length="90" mass="10476">MCMKSEYMFLMMVIPVLSNRKLRIDVYLEPLIEELFLLWHVGVLTHDHAMNQTFMMRATLMWTINDLPAYGVASEWSTADIMGCPKCMEA</sequence>
<organism evidence="1 2">
    <name type="scientific">Sesamum angolense</name>
    <dbReference type="NCBI Taxonomy" id="2727404"/>
    <lineage>
        <taxon>Eukaryota</taxon>
        <taxon>Viridiplantae</taxon>
        <taxon>Streptophyta</taxon>
        <taxon>Embryophyta</taxon>
        <taxon>Tracheophyta</taxon>
        <taxon>Spermatophyta</taxon>
        <taxon>Magnoliopsida</taxon>
        <taxon>eudicotyledons</taxon>
        <taxon>Gunneridae</taxon>
        <taxon>Pentapetalae</taxon>
        <taxon>asterids</taxon>
        <taxon>lamiids</taxon>
        <taxon>Lamiales</taxon>
        <taxon>Pedaliaceae</taxon>
        <taxon>Sesamum</taxon>
    </lineage>
</organism>
<reference evidence="1" key="1">
    <citation type="submission" date="2020-06" db="EMBL/GenBank/DDBJ databases">
        <authorList>
            <person name="Li T."/>
            <person name="Hu X."/>
            <person name="Zhang T."/>
            <person name="Song X."/>
            <person name="Zhang H."/>
            <person name="Dai N."/>
            <person name="Sheng W."/>
            <person name="Hou X."/>
            <person name="Wei L."/>
        </authorList>
    </citation>
    <scope>NUCLEOTIDE SEQUENCE</scope>
    <source>
        <strain evidence="1">K16</strain>
        <tissue evidence="1">Leaf</tissue>
    </source>
</reference>
<dbReference type="Pfam" id="PF02992">
    <property type="entry name" value="Transposase_21"/>
    <property type="match status" value="1"/>
</dbReference>
<dbReference type="InterPro" id="IPR004242">
    <property type="entry name" value="Transposase_21"/>
</dbReference>
<dbReference type="PANTHER" id="PTHR10775:SF193">
    <property type="entry name" value="DUF4216 DOMAIN-CONTAINING PROTEIN"/>
    <property type="match status" value="1"/>
</dbReference>
<accession>A0AAE1WJ08</accession>
<evidence type="ECO:0000313" key="1">
    <source>
        <dbReference type="EMBL" id="KAK4394094.1"/>
    </source>
</evidence>
<dbReference type="EMBL" id="JACGWL010000010">
    <property type="protein sequence ID" value="KAK4394094.1"/>
    <property type="molecule type" value="Genomic_DNA"/>
</dbReference>